<dbReference type="Gene3D" id="2.40.280.10">
    <property type="match status" value="1"/>
</dbReference>
<dbReference type="GO" id="GO:0003723">
    <property type="term" value="F:RNA binding"/>
    <property type="evidence" value="ECO:0007669"/>
    <property type="project" value="UniProtKB-UniRule"/>
</dbReference>
<comment type="caution">
    <text evidence="5">The sequence shown here is derived from an EMBL/GenBank/DDBJ whole genome shotgun (WGS) entry which is preliminary data.</text>
</comment>
<evidence type="ECO:0000313" key="5">
    <source>
        <dbReference type="EMBL" id="PIR43030.1"/>
    </source>
</evidence>
<keyword evidence="2 3" id="KW-0694">RNA-binding</keyword>
<evidence type="ECO:0000256" key="3">
    <source>
        <dbReference type="HAMAP-Rule" id="MF_00023"/>
    </source>
</evidence>
<dbReference type="AlphaFoldDB" id="A0A2H0R971"/>
<dbReference type="InterPro" id="IPR023620">
    <property type="entry name" value="SmpB"/>
</dbReference>
<dbReference type="GO" id="GO:0005829">
    <property type="term" value="C:cytosol"/>
    <property type="evidence" value="ECO:0007669"/>
    <property type="project" value="TreeGrafter"/>
</dbReference>
<dbReference type="SUPFAM" id="SSF74982">
    <property type="entry name" value="Small protein B (SmpB)"/>
    <property type="match status" value="1"/>
</dbReference>
<comment type="similarity">
    <text evidence="3">Belongs to the SmpB family.</text>
</comment>
<evidence type="ECO:0000256" key="4">
    <source>
        <dbReference type="SAM" id="MobiDB-lite"/>
    </source>
</evidence>
<reference evidence="5 6" key="1">
    <citation type="submission" date="2017-09" db="EMBL/GenBank/DDBJ databases">
        <title>Depth-based differentiation of microbial function through sediment-hosted aquifers and enrichment of novel symbionts in the deep terrestrial subsurface.</title>
        <authorList>
            <person name="Probst A.J."/>
            <person name="Ladd B."/>
            <person name="Jarett J.K."/>
            <person name="Geller-Mcgrath D.E."/>
            <person name="Sieber C.M."/>
            <person name="Emerson J.B."/>
            <person name="Anantharaman K."/>
            <person name="Thomas B.C."/>
            <person name="Malmstrom R."/>
            <person name="Stieglmeier M."/>
            <person name="Klingl A."/>
            <person name="Woyke T."/>
            <person name="Ryan C.M."/>
            <person name="Banfield J.F."/>
        </authorList>
    </citation>
    <scope>NUCLEOTIDE SEQUENCE [LARGE SCALE GENOMIC DNA]</scope>
    <source>
        <strain evidence="5">CG10_big_fil_rev_8_21_14_0_10_32_10</strain>
    </source>
</reference>
<dbReference type="NCBIfam" id="NF003843">
    <property type="entry name" value="PRK05422.1"/>
    <property type="match status" value="1"/>
</dbReference>
<dbReference type="CDD" id="cd09294">
    <property type="entry name" value="SmpB"/>
    <property type="match status" value="1"/>
</dbReference>
<protein>
    <recommendedName>
        <fullName evidence="3">SsrA-binding protein</fullName>
    </recommendedName>
    <alternativeName>
        <fullName evidence="3">Small protein B</fullName>
    </alternativeName>
</protein>
<dbReference type="PROSITE" id="PS01317">
    <property type="entry name" value="SSRP"/>
    <property type="match status" value="1"/>
</dbReference>
<dbReference type="NCBIfam" id="TIGR00086">
    <property type="entry name" value="smpB"/>
    <property type="match status" value="1"/>
</dbReference>
<dbReference type="PANTHER" id="PTHR30308">
    <property type="entry name" value="TMRNA-BINDING COMPONENT OF TRANS-TRANSLATION TAGGING COMPLEX"/>
    <property type="match status" value="1"/>
</dbReference>
<proteinExistence type="inferred from homology"/>
<comment type="subcellular location">
    <subcellularLocation>
        <location evidence="3">Cytoplasm</location>
    </subcellularLocation>
    <text evidence="3">The tmRNA-SmpB complex associates with stalled 70S ribosomes.</text>
</comment>
<dbReference type="EMBL" id="PCXU01000043">
    <property type="protein sequence ID" value="PIR43030.1"/>
    <property type="molecule type" value="Genomic_DNA"/>
</dbReference>
<dbReference type="PANTHER" id="PTHR30308:SF2">
    <property type="entry name" value="SSRA-BINDING PROTEIN"/>
    <property type="match status" value="1"/>
</dbReference>
<dbReference type="InterPro" id="IPR020081">
    <property type="entry name" value="SsrA-bd_prot_CS"/>
</dbReference>
<dbReference type="GO" id="GO:0070929">
    <property type="term" value="P:trans-translation"/>
    <property type="evidence" value="ECO:0007669"/>
    <property type="project" value="UniProtKB-UniRule"/>
</dbReference>
<gene>
    <name evidence="3" type="primary">smpB</name>
    <name evidence="5" type="ORF">COV24_04880</name>
</gene>
<comment type="function">
    <text evidence="3">Required for rescue of stalled ribosomes mediated by trans-translation. Binds to transfer-messenger RNA (tmRNA), required for stable association of tmRNA with ribosomes. tmRNA and SmpB together mimic tRNA shape, replacing the anticodon stem-loop with SmpB. tmRNA is encoded by the ssrA gene; the 2 termini fold to resemble tRNA(Ala) and it encodes a 'tag peptide', a short internal open reading frame. During trans-translation Ala-aminoacylated tmRNA acts like a tRNA, entering the A-site of stalled ribosomes, displacing the stalled mRNA. The ribosome then switches to translate the ORF on the tmRNA; the nascent peptide is terminated with the 'tag peptide' encoded by the tmRNA and targeted for degradation. The ribosome is freed to recommence translation, which seems to be the essential function of trans-translation.</text>
</comment>
<dbReference type="InterPro" id="IPR000037">
    <property type="entry name" value="SsrA-bd_prot"/>
</dbReference>
<name>A0A2H0R971_UNCKA</name>
<evidence type="ECO:0000256" key="2">
    <source>
        <dbReference type="ARBA" id="ARBA00022884"/>
    </source>
</evidence>
<organism evidence="5 6">
    <name type="scientific">candidate division WWE3 bacterium CG10_big_fil_rev_8_21_14_0_10_32_10</name>
    <dbReference type="NCBI Taxonomy" id="1975090"/>
    <lineage>
        <taxon>Bacteria</taxon>
        <taxon>Katanobacteria</taxon>
    </lineage>
</organism>
<dbReference type="Pfam" id="PF01668">
    <property type="entry name" value="SmpB"/>
    <property type="match status" value="1"/>
</dbReference>
<dbReference type="GO" id="GO:0070930">
    <property type="term" value="P:trans-translation-dependent protein tagging"/>
    <property type="evidence" value="ECO:0007669"/>
    <property type="project" value="TreeGrafter"/>
</dbReference>
<accession>A0A2H0R971</accession>
<evidence type="ECO:0000256" key="1">
    <source>
        <dbReference type="ARBA" id="ARBA00022490"/>
    </source>
</evidence>
<sequence length="149" mass="17019">MEVIITNRKARHNFEVLHTYSAGIKLLGEEVKALKGGHGNLTGSYVSEKQKELFILGFNISKYSKSSNPNYNPKRPRKLLLNRKEISEIKAELHNKGRTVVPLKVYLHKNLFKVDIAVVKGMGGREKKASLKEKQIERDTQRELKESGY</sequence>
<keyword evidence="1 3" id="KW-0963">Cytoplasm</keyword>
<feature type="region of interest" description="Disordered" evidence="4">
    <location>
        <begin position="128"/>
        <end position="149"/>
    </location>
</feature>
<dbReference type="HAMAP" id="MF_00023">
    <property type="entry name" value="SmpB"/>
    <property type="match status" value="1"/>
</dbReference>
<dbReference type="Proteomes" id="UP000230214">
    <property type="component" value="Unassembled WGS sequence"/>
</dbReference>
<evidence type="ECO:0000313" key="6">
    <source>
        <dbReference type="Proteomes" id="UP000230214"/>
    </source>
</evidence>